<feature type="domain" description="Effector-associated" evidence="2">
    <location>
        <begin position="17"/>
        <end position="98"/>
    </location>
</feature>
<name>A0A2P8I303_SACCR</name>
<organism evidence="4 5">
    <name type="scientific">Saccharothrix carnea</name>
    <dbReference type="NCBI Taxonomy" id="1280637"/>
    <lineage>
        <taxon>Bacteria</taxon>
        <taxon>Bacillati</taxon>
        <taxon>Actinomycetota</taxon>
        <taxon>Actinomycetes</taxon>
        <taxon>Pseudonocardiales</taxon>
        <taxon>Pseudonocardiaceae</taxon>
        <taxon>Saccharothrix</taxon>
    </lineage>
</organism>
<dbReference type="Pfam" id="PF20028">
    <property type="entry name" value="VMAP-C"/>
    <property type="match status" value="1"/>
</dbReference>
<dbReference type="EMBL" id="PYAX01000011">
    <property type="protein sequence ID" value="PSL52847.1"/>
    <property type="molecule type" value="Genomic_DNA"/>
</dbReference>
<feature type="domain" description="vWA-MoxR associated protein middle region 0" evidence="1">
    <location>
        <begin position="106"/>
        <end position="207"/>
    </location>
</feature>
<reference evidence="4 5" key="1">
    <citation type="submission" date="2018-03" db="EMBL/GenBank/DDBJ databases">
        <title>Genomic Encyclopedia of Type Strains, Phase III (KMG-III): the genomes of soil and plant-associated and newly described type strains.</title>
        <authorList>
            <person name="Whitman W."/>
        </authorList>
    </citation>
    <scope>NUCLEOTIDE SEQUENCE [LARGE SCALE GENOMIC DNA]</scope>
    <source>
        <strain evidence="4 5">CGMCC 4.7097</strain>
    </source>
</reference>
<keyword evidence="5" id="KW-1185">Reference proteome</keyword>
<evidence type="ECO:0000259" key="2">
    <source>
        <dbReference type="Pfam" id="PF19956"/>
    </source>
</evidence>
<evidence type="ECO:0000313" key="5">
    <source>
        <dbReference type="Proteomes" id="UP000241118"/>
    </source>
</evidence>
<dbReference type="Proteomes" id="UP000241118">
    <property type="component" value="Unassembled WGS sequence"/>
</dbReference>
<accession>A0A2P8I303</accession>
<evidence type="ECO:0000259" key="1">
    <source>
        <dbReference type="Pfam" id="PF19916"/>
    </source>
</evidence>
<feature type="domain" description="vWA-MoxR associated protein C-terminal" evidence="3">
    <location>
        <begin position="241"/>
        <end position="482"/>
    </location>
</feature>
<gene>
    <name evidence="4" type="ORF">B0I31_111134</name>
</gene>
<dbReference type="OrthoDB" id="3867284at2"/>
<dbReference type="InterPro" id="IPR045555">
    <property type="entry name" value="VMAP-M0"/>
</dbReference>
<dbReference type="InterPro" id="IPR045450">
    <property type="entry name" value="VMAP_C"/>
</dbReference>
<dbReference type="RefSeq" id="WP_106618653.1">
    <property type="nucleotide sequence ID" value="NZ_PYAX01000011.1"/>
</dbReference>
<dbReference type="AlphaFoldDB" id="A0A2P8I303"/>
<sequence length="501" mass="55638">MVHVDDNGGRGLLMSLVDVMARVPSLSDRAGRNLVVRMMSAELRETLLVEEHHTAIGHLFNLAEVCQQSPERLSALIRIVSRIDHDTRAMVELRRVVAELTPLDLFPTSDRAKLFTLLAGVVVPDIADIYRVVAGPTAPSLYGPTTYAEVFRVLETLNAGPDGLPRPLVFVEHIAARVRTELAIELHRWNEAQAVSMNLLAELTAVRESLRPETAQPLTPAPGSPAYLVLQLRREGPTGEGFRLSHWRQLGRPSPWSPLHGEDAVGTLDEIKVRVAALIEKVEDDWAQYSPDIRIEWVLDYENLNLDVDQWPWENDAALAQPMGCRYPVVVRSLERMAARKYHREWRQRWAELTGQLGRAAGLAHTSTCRALSGTDEGLRELLTRFNTERGLVSLVLSAPPRPENAGRDEVAAGVKAGVPLMLWHRHDCGSPEFSDVVESVLHGQDELHVLERVRLARNSAYAEGSGRRHVGEALTILYDDPERIVVPSQPGPPREGVAVG</sequence>
<protein>
    <submittedName>
        <fullName evidence="4">Uncharacterized protein</fullName>
    </submittedName>
</protein>
<evidence type="ECO:0000259" key="3">
    <source>
        <dbReference type="Pfam" id="PF20028"/>
    </source>
</evidence>
<comment type="caution">
    <text evidence="4">The sequence shown here is derived from an EMBL/GenBank/DDBJ whole genome shotgun (WGS) entry which is preliminary data.</text>
</comment>
<proteinExistence type="predicted"/>
<dbReference type="Pfam" id="PF19956">
    <property type="entry name" value="EAD2"/>
    <property type="match status" value="1"/>
</dbReference>
<evidence type="ECO:0000313" key="4">
    <source>
        <dbReference type="EMBL" id="PSL52847.1"/>
    </source>
</evidence>
<dbReference type="Pfam" id="PF19916">
    <property type="entry name" value="VMAP-M0"/>
    <property type="match status" value="1"/>
</dbReference>
<dbReference type="InterPro" id="IPR045431">
    <property type="entry name" value="EAD2"/>
</dbReference>